<dbReference type="EMBL" id="JBHSQS010000016">
    <property type="protein sequence ID" value="MFC5926311.1"/>
    <property type="molecule type" value="Genomic_DNA"/>
</dbReference>
<gene>
    <name evidence="4" type="ORF">ACFQGL_23540</name>
</gene>
<keyword evidence="2 3" id="KW-0040">ANK repeat</keyword>
<evidence type="ECO:0000256" key="3">
    <source>
        <dbReference type="PROSITE-ProRule" id="PRU00023"/>
    </source>
</evidence>
<keyword evidence="1" id="KW-0677">Repeat</keyword>
<dbReference type="PANTHER" id="PTHR24171">
    <property type="entry name" value="ANKYRIN REPEAT DOMAIN-CONTAINING PROTEIN 39-RELATED"/>
    <property type="match status" value="1"/>
</dbReference>
<evidence type="ECO:0000256" key="2">
    <source>
        <dbReference type="ARBA" id="ARBA00023043"/>
    </source>
</evidence>
<sequence>MNARQRKKVQERFLNAAGFGSPEQLTALLRSGADPNLPDRSGTTPLYLASVQGAAGNVRVLLAAGAMPNTESGDGSEGLPLCGAAVWGHDDSVRELLLAGADPNLREDGGSGRTASEWALVGGHRSTLALLRAFGARAD</sequence>
<evidence type="ECO:0000313" key="5">
    <source>
        <dbReference type="Proteomes" id="UP001596226"/>
    </source>
</evidence>
<dbReference type="SUPFAM" id="SSF48403">
    <property type="entry name" value="Ankyrin repeat"/>
    <property type="match status" value="1"/>
</dbReference>
<organism evidence="4 5">
    <name type="scientific">Micromonospora vulcania</name>
    <dbReference type="NCBI Taxonomy" id="1441873"/>
    <lineage>
        <taxon>Bacteria</taxon>
        <taxon>Bacillati</taxon>
        <taxon>Actinomycetota</taxon>
        <taxon>Actinomycetes</taxon>
        <taxon>Micromonosporales</taxon>
        <taxon>Micromonosporaceae</taxon>
        <taxon>Micromonospora</taxon>
    </lineage>
</organism>
<name>A0ABW1HC95_9ACTN</name>
<evidence type="ECO:0000256" key="1">
    <source>
        <dbReference type="ARBA" id="ARBA00022737"/>
    </source>
</evidence>
<dbReference type="RefSeq" id="WP_377514527.1">
    <property type="nucleotide sequence ID" value="NZ_JBHSQS010000016.1"/>
</dbReference>
<proteinExistence type="predicted"/>
<dbReference type="Gene3D" id="1.25.40.20">
    <property type="entry name" value="Ankyrin repeat-containing domain"/>
    <property type="match status" value="1"/>
</dbReference>
<reference evidence="5" key="1">
    <citation type="journal article" date="2019" name="Int. J. Syst. Evol. Microbiol.">
        <title>The Global Catalogue of Microorganisms (GCM) 10K type strain sequencing project: providing services to taxonomists for standard genome sequencing and annotation.</title>
        <authorList>
            <consortium name="The Broad Institute Genomics Platform"/>
            <consortium name="The Broad Institute Genome Sequencing Center for Infectious Disease"/>
            <person name="Wu L."/>
            <person name="Ma J."/>
        </authorList>
    </citation>
    <scope>NUCLEOTIDE SEQUENCE [LARGE SCALE GENOMIC DNA]</scope>
    <source>
        <strain evidence="5">CGMCC 4.7144</strain>
    </source>
</reference>
<feature type="repeat" description="ANK" evidence="3">
    <location>
        <begin position="41"/>
        <end position="73"/>
    </location>
</feature>
<dbReference type="Pfam" id="PF12796">
    <property type="entry name" value="Ank_2"/>
    <property type="match status" value="1"/>
</dbReference>
<dbReference type="PANTHER" id="PTHR24171:SF9">
    <property type="entry name" value="ANKYRIN REPEAT DOMAIN-CONTAINING PROTEIN 39"/>
    <property type="match status" value="1"/>
</dbReference>
<evidence type="ECO:0000313" key="4">
    <source>
        <dbReference type="EMBL" id="MFC5926311.1"/>
    </source>
</evidence>
<dbReference type="InterPro" id="IPR036770">
    <property type="entry name" value="Ankyrin_rpt-contain_sf"/>
</dbReference>
<keyword evidence="5" id="KW-1185">Reference proteome</keyword>
<protein>
    <submittedName>
        <fullName evidence="4">Ankyrin repeat domain-containing protein</fullName>
    </submittedName>
</protein>
<dbReference type="Proteomes" id="UP001596226">
    <property type="component" value="Unassembled WGS sequence"/>
</dbReference>
<comment type="caution">
    <text evidence="4">The sequence shown here is derived from an EMBL/GenBank/DDBJ whole genome shotgun (WGS) entry which is preliminary data.</text>
</comment>
<dbReference type="PROSITE" id="PS50297">
    <property type="entry name" value="ANK_REP_REGION"/>
    <property type="match status" value="1"/>
</dbReference>
<accession>A0ABW1HC95</accession>
<dbReference type="PROSITE" id="PS50088">
    <property type="entry name" value="ANK_REPEAT"/>
    <property type="match status" value="1"/>
</dbReference>
<dbReference type="InterPro" id="IPR002110">
    <property type="entry name" value="Ankyrin_rpt"/>
</dbReference>